<gene>
    <name evidence="3" type="primary">NCAS0C02460</name>
    <name evidence="3" type="ordered locus">NCAS_0C02460</name>
</gene>
<sequence>MSSLRVLTLGNNPNIPLYTSRFQAAKSVELFHVSDSESNVFQLETFRNGTEQFEVANHFTSLDSLASSLEGQENCFFDLVILSASSLQELSSVVSKLGPLINTNTKMFLESSGFVQLEPFVKMSMDSSQLSVFSIISDFDIREIAPNRFKQFPTNNSSVNGATIYLGDSSASKIQQQQSGFSHKYPKNICGLLDTFKRLFQKLFPKETIDLCNYSSLEFLSQQWTFAIPHICFDPLLIMLEETDPNNLHNQILAKPLISGLVTETVTVAKNMGVKLQNNLDNENSLLQYWQNQYQSDDETPALVYHFLHKTAPLNIDLVVLQIILLADDFSIKTPYLEFLYSLLCQYQKLNDGTSKWFMRKQDTSKSDSKLISLENENSRLMDTLHEKEEIVKSLQNKEYNYKGTIENSQNQLTNLNEQLSTNDRQHQEEVRRLEAKLQNTSLNVSNNSPSRQMQTASSAVQQLKQDEYKVTGTPNLKDLEDFAVHNVNYGESPSHQQQLQPPHSQSQSQSSLAGQTSSHRSGSSDTSFDNDTTLKERELELRKKELELQERELEMQKRAMQQQQFQQQARYSKMPNGAMNQSLPPLQQQPPPQMMNSNNRKSSYPQLQQPSNIRTNRSMHGIPASAGNFVDPISSGGRSHSNNNIAGYGQQQMPLQNPTITQQQHGHSIKPTSRKNRNSNMPNLGYASSMGFNNFVRPSTNGNSSQSRLNSMSSFNPGPQYQNNNPRGMPPQQMVNSSSRMSMPLSTKPSNFSMNANKQQQMDTQRQFSSSTTIDHSESNPNMSTNSVLHNNMQYQNEYQNGNGNQNQMNVNTNTNNNNGNGPSTPEIQQHPQVPQITVFGSSPAPTTSTQGTYETTDGDDSNATEEKKGGKKKKRFGLFKKKNKK</sequence>
<dbReference type="AlphaFoldDB" id="G0VCM6"/>
<dbReference type="GO" id="GO:0005737">
    <property type="term" value="C:cytoplasm"/>
    <property type="evidence" value="ECO:0007669"/>
    <property type="project" value="TreeGrafter"/>
</dbReference>
<dbReference type="EMBL" id="HE576754">
    <property type="protein sequence ID" value="CCC69236.1"/>
    <property type="molecule type" value="Genomic_DNA"/>
</dbReference>
<reference key="2">
    <citation type="submission" date="2011-08" db="EMBL/GenBank/DDBJ databases">
        <title>Genome sequence of Naumovozyma castellii.</title>
        <authorList>
            <person name="Gordon J.L."/>
            <person name="Armisen D."/>
            <person name="Proux-Wera E."/>
            <person name="OhEigeartaigh S.S."/>
            <person name="Byrne K.P."/>
            <person name="Wolfe K.H."/>
        </authorList>
    </citation>
    <scope>NUCLEOTIDE SEQUENCE</scope>
    <source>
        <strain>Type strain:CBS 4309</strain>
    </source>
</reference>
<evidence type="ECO:0000259" key="2">
    <source>
        <dbReference type="Pfam" id="PF08546"/>
    </source>
</evidence>
<dbReference type="RefSeq" id="XP_003675602.1">
    <property type="nucleotide sequence ID" value="XM_003675554.1"/>
</dbReference>
<proteinExistence type="predicted"/>
<keyword evidence="4" id="KW-1185">Reference proteome</keyword>
<feature type="compositionally biased region" description="Low complexity" evidence="1">
    <location>
        <begin position="792"/>
        <end position="823"/>
    </location>
</feature>
<dbReference type="PANTHER" id="PTHR21708">
    <property type="entry name" value="PROBABLE 2-DEHYDROPANTOATE 2-REDUCTASE"/>
    <property type="match status" value="1"/>
</dbReference>
<organism evidence="3 4">
    <name type="scientific">Naumovozyma castellii</name>
    <name type="common">Yeast</name>
    <name type="synonym">Saccharomyces castellii</name>
    <dbReference type="NCBI Taxonomy" id="27288"/>
    <lineage>
        <taxon>Eukaryota</taxon>
        <taxon>Fungi</taxon>
        <taxon>Dikarya</taxon>
        <taxon>Ascomycota</taxon>
        <taxon>Saccharomycotina</taxon>
        <taxon>Saccharomycetes</taxon>
        <taxon>Saccharomycetales</taxon>
        <taxon>Saccharomycetaceae</taxon>
        <taxon>Naumovozyma</taxon>
    </lineage>
</organism>
<feature type="compositionally biased region" description="Polar residues" evidence="1">
    <location>
        <begin position="691"/>
        <end position="703"/>
    </location>
</feature>
<dbReference type="FunCoup" id="G0VCM6">
    <property type="interactions" value="111"/>
</dbReference>
<dbReference type="GeneID" id="96902819"/>
<evidence type="ECO:0000256" key="1">
    <source>
        <dbReference type="SAM" id="MobiDB-lite"/>
    </source>
</evidence>
<dbReference type="OrthoDB" id="5302359at2759"/>
<feature type="compositionally biased region" description="Low complexity" evidence="1">
    <location>
        <begin position="493"/>
        <end position="528"/>
    </location>
</feature>
<feature type="compositionally biased region" description="Basic residues" evidence="1">
    <location>
        <begin position="871"/>
        <end position="887"/>
    </location>
</feature>
<evidence type="ECO:0000313" key="4">
    <source>
        <dbReference type="Proteomes" id="UP000001640"/>
    </source>
</evidence>
<feature type="region of interest" description="Disordered" evidence="1">
    <location>
        <begin position="555"/>
        <end position="623"/>
    </location>
</feature>
<feature type="region of interest" description="Disordered" evidence="1">
    <location>
        <begin position="660"/>
        <end position="887"/>
    </location>
</feature>
<dbReference type="STRING" id="1064592.G0VCM6"/>
<protein>
    <recommendedName>
        <fullName evidence="2">Ketopantoate reductase C-terminal domain-containing protein</fullName>
    </recommendedName>
</protein>
<dbReference type="Pfam" id="PF08546">
    <property type="entry name" value="ApbA_C"/>
    <property type="match status" value="1"/>
</dbReference>
<feature type="compositionally biased region" description="Polar residues" evidence="1">
    <location>
        <begin position="734"/>
        <end position="791"/>
    </location>
</feature>
<dbReference type="Gene3D" id="1.10.1040.10">
    <property type="entry name" value="N-(1-d-carboxylethyl)-l-norvaline Dehydrogenase, domain 2"/>
    <property type="match status" value="1"/>
</dbReference>
<feature type="compositionally biased region" description="Polar residues" evidence="1">
    <location>
        <begin position="718"/>
        <end position="727"/>
    </location>
</feature>
<reference evidence="3 4" key="1">
    <citation type="journal article" date="2011" name="Proc. Natl. Acad. Sci. U.S.A.">
        <title>Evolutionary erosion of yeast sex chromosomes by mating-type switching accidents.</title>
        <authorList>
            <person name="Gordon J.L."/>
            <person name="Armisen D."/>
            <person name="Proux-Wera E."/>
            <person name="Oheigeartaigh S.S."/>
            <person name="Byrne K.P."/>
            <person name="Wolfe K.H."/>
        </authorList>
    </citation>
    <scope>NUCLEOTIDE SEQUENCE [LARGE SCALE GENOMIC DNA]</scope>
    <source>
        <strain evidence="4">ATCC 76901 / BCRC 22586 / CBS 4309 / NBRC 1992 / NRRL Y-12630</strain>
    </source>
</reference>
<dbReference type="InterPro" id="IPR013328">
    <property type="entry name" value="6PGD_dom2"/>
</dbReference>
<dbReference type="OMA" id="IKKMDCK"/>
<dbReference type="HOGENOM" id="CLU_010717_0_0_1"/>
<accession>G0VCM6</accession>
<dbReference type="eggNOG" id="ENOG502QT3Z">
    <property type="taxonomic scope" value="Eukaryota"/>
</dbReference>
<dbReference type="Proteomes" id="UP000001640">
    <property type="component" value="Chromosome 3"/>
</dbReference>
<dbReference type="InterPro" id="IPR051402">
    <property type="entry name" value="KPR-Related"/>
</dbReference>
<feature type="compositionally biased region" description="Polar residues" evidence="1">
    <location>
        <begin position="601"/>
        <end position="619"/>
    </location>
</feature>
<feature type="region of interest" description="Disordered" evidence="1">
    <location>
        <begin position="439"/>
        <end position="463"/>
    </location>
</feature>
<name>G0VCM6_NAUCA</name>
<dbReference type="PANTHER" id="PTHR21708:SF25">
    <property type="entry name" value="PROTEIN PAM1-RELATED"/>
    <property type="match status" value="1"/>
</dbReference>
<dbReference type="InParanoid" id="G0VCM6"/>
<feature type="region of interest" description="Disordered" evidence="1">
    <location>
        <begin position="492"/>
        <end position="536"/>
    </location>
</feature>
<feature type="compositionally biased region" description="Low complexity" evidence="1">
    <location>
        <begin position="704"/>
        <end position="717"/>
    </location>
</feature>
<dbReference type="InterPro" id="IPR013752">
    <property type="entry name" value="KPA_reductase"/>
</dbReference>
<feature type="compositionally biased region" description="Polar residues" evidence="1">
    <location>
        <begin position="824"/>
        <end position="857"/>
    </location>
</feature>
<evidence type="ECO:0000313" key="3">
    <source>
        <dbReference type="EMBL" id="CCC69236.1"/>
    </source>
</evidence>
<feature type="domain" description="Ketopantoate reductase C-terminal" evidence="2">
    <location>
        <begin position="220"/>
        <end position="347"/>
    </location>
</feature>
<dbReference type="KEGG" id="ncs:NCAS_0C02460"/>